<dbReference type="GO" id="GO:0046872">
    <property type="term" value="F:metal ion binding"/>
    <property type="evidence" value="ECO:0007669"/>
    <property type="project" value="UniProtKB-UniRule"/>
</dbReference>
<dbReference type="InterPro" id="IPR036412">
    <property type="entry name" value="HAD-like_sf"/>
</dbReference>
<evidence type="ECO:0000313" key="14">
    <source>
        <dbReference type="Proteomes" id="UP001139971"/>
    </source>
</evidence>
<reference evidence="13" key="1">
    <citation type="submission" date="2023-02" db="EMBL/GenBank/DDBJ databases">
        <title>Tahibacter soli sp. nov. isolated from soil.</title>
        <authorList>
            <person name="Baek J.H."/>
            <person name="Lee J.K."/>
            <person name="Choi D.G."/>
            <person name="Jeon C.O."/>
        </authorList>
    </citation>
    <scope>NUCLEOTIDE SEQUENCE</scope>
    <source>
        <strain evidence="13">BL</strain>
    </source>
</reference>
<evidence type="ECO:0000256" key="5">
    <source>
        <dbReference type="ARBA" id="ARBA00013066"/>
    </source>
</evidence>
<evidence type="ECO:0000256" key="9">
    <source>
        <dbReference type="ARBA" id="ARBA00022842"/>
    </source>
</evidence>
<dbReference type="SFLD" id="SFLDS00003">
    <property type="entry name" value="Haloacid_Dehalogenase"/>
    <property type="match status" value="1"/>
</dbReference>
<dbReference type="SUPFAM" id="SSF56784">
    <property type="entry name" value="HAD-like"/>
    <property type="match status" value="1"/>
</dbReference>
<comment type="cofactor">
    <cofactor evidence="2 11 12">
        <name>Mg(2+)</name>
        <dbReference type="ChEBI" id="CHEBI:18420"/>
    </cofactor>
</comment>
<dbReference type="NCBIfam" id="TIGR01670">
    <property type="entry name" value="KdsC-phosphatas"/>
    <property type="match status" value="1"/>
</dbReference>
<dbReference type="InterPro" id="IPR010023">
    <property type="entry name" value="KdsC_fam"/>
</dbReference>
<evidence type="ECO:0000256" key="3">
    <source>
        <dbReference type="ARBA" id="ARBA00005893"/>
    </source>
</evidence>
<dbReference type="PANTHER" id="PTHR21485:SF3">
    <property type="entry name" value="N-ACYLNEURAMINATE CYTIDYLYLTRANSFERASE"/>
    <property type="match status" value="1"/>
</dbReference>
<evidence type="ECO:0000256" key="8">
    <source>
        <dbReference type="ARBA" id="ARBA00022801"/>
    </source>
</evidence>
<keyword evidence="9 11" id="KW-0460">Magnesium</keyword>
<evidence type="ECO:0000256" key="4">
    <source>
        <dbReference type="ARBA" id="ARBA00011881"/>
    </source>
</evidence>
<evidence type="ECO:0000256" key="1">
    <source>
        <dbReference type="ARBA" id="ARBA00000898"/>
    </source>
</evidence>
<dbReference type="InterPro" id="IPR050793">
    <property type="entry name" value="CMP-NeuNAc_synthase"/>
</dbReference>
<evidence type="ECO:0000256" key="11">
    <source>
        <dbReference type="PIRNR" id="PIRNR006118"/>
    </source>
</evidence>
<dbReference type="GO" id="GO:0019143">
    <property type="term" value="F:3-deoxy-manno-octulosonate-8-phosphatase activity"/>
    <property type="evidence" value="ECO:0007669"/>
    <property type="project" value="UniProtKB-UniRule"/>
</dbReference>
<dbReference type="RefSeq" id="WP_263543313.1">
    <property type="nucleotide sequence ID" value="NZ_JAOVZO020000003.1"/>
</dbReference>
<dbReference type="PANTHER" id="PTHR21485">
    <property type="entry name" value="HAD SUPERFAMILY MEMBERS CMAS AND KDSC"/>
    <property type="match status" value="1"/>
</dbReference>
<feature type="binding site" evidence="12">
    <location>
        <position position="119"/>
    </location>
    <ligand>
        <name>Mg(2+)</name>
        <dbReference type="ChEBI" id="CHEBI:18420"/>
    </ligand>
</feature>
<keyword evidence="14" id="KW-1185">Reference proteome</keyword>
<keyword evidence="8 11" id="KW-0378">Hydrolase</keyword>
<evidence type="ECO:0000313" key="13">
    <source>
        <dbReference type="EMBL" id="MDC8012052.1"/>
    </source>
</evidence>
<name>A0A9X3YGY3_9GAMM</name>
<dbReference type="SFLD" id="SFLDG01138">
    <property type="entry name" value="C1.6.2:_Deoxy-d-mannose-octulo"/>
    <property type="match status" value="1"/>
</dbReference>
<accession>A0A9X3YGY3</accession>
<sequence length="182" mass="20163">MPYSPLNDLPQDIRERAARVKLAVFDVDGVLTDGTLLYAEDQRQIKAFHVHDGFGLKRLLENGVEVAIITARMSHLVTERMAELGVAHVYQGQKDKLACLRQLCEALGLALDAVSYTGDDLPDLRAMRHVGLSIAVADAHPWVREHAHWRTRRDGGHGAVREVCDLVIAAQGKAEAELAQWL</sequence>
<feature type="binding site" evidence="12">
    <location>
        <position position="26"/>
    </location>
    <ligand>
        <name>Mg(2+)</name>
        <dbReference type="ChEBI" id="CHEBI:18420"/>
    </ligand>
</feature>
<dbReference type="Proteomes" id="UP001139971">
    <property type="component" value="Unassembled WGS sequence"/>
</dbReference>
<dbReference type="SFLD" id="SFLDG01136">
    <property type="entry name" value="C1.6:_Phosphoserine_Phosphatas"/>
    <property type="match status" value="1"/>
</dbReference>
<comment type="similarity">
    <text evidence="3 11">Belongs to the KdsC family.</text>
</comment>
<comment type="subunit">
    <text evidence="4 11">Homotetramer.</text>
</comment>
<comment type="catalytic activity">
    <reaction evidence="1 11">
        <text>3-deoxy-alpha-D-manno-2-octulosonate-8-phosphate + H2O = 3-deoxy-alpha-D-manno-oct-2-ulosonate + phosphate</text>
        <dbReference type="Rhea" id="RHEA:11500"/>
        <dbReference type="ChEBI" id="CHEBI:15377"/>
        <dbReference type="ChEBI" id="CHEBI:43474"/>
        <dbReference type="ChEBI" id="CHEBI:85985"/>
        <dbReference type="ChEBI" id="CHEBI:85986"/>
        <dbReference type="EC" id="3.1.3.45"/>
    </reaction>
</comment>
<dbReference type="EC" id="3.1.3.45" evidence="5 11"/>
<dbReference type="AlphaFoldDB" id="A0A9X3YGY3"/>
<dbReference type="PIRSF" id="PIRSF006118">
    <property type="entry name" value="KDO8-P_Ptase"/>
    <property type="match status" value="1"/>
</dbReference>
<evidence type="ECO:0000256" key="2">
    <source>
        <dbReference type="ARBA" id="ARBA00001946"/>
    </source>
</evidence>
<proteinExistence type="inferred from homology"/>
<keyword evidence="7 11" id="KW-0479">Metal-binding</keyword>
<dbReference type="FunFam" id="3.40.50.1000:FF:000029">
    <property type="entry name" value="3-deoxy-D-manno-octulosonate 8-phosphate phosphatase KdsC"/>
    <property type="match status" value="1"/>
</dbReference>
<comment type="function">
    <text evidence="11">Catalyzes the hydrolysis of 3-deoxy-D-manno-octulosonate 8-phosphate (KDO 8-P) to 3-deoxy-D-manno-octulosonate (KDO) and inorganic phosphate.</text>
</comment>
<dbReference type="InterPro" id="IPR023214">
    <property type="entry name" value="HAD_sf"/>
</dbReference>
<keyword evidence="11" id="KW-0448">Lipopolysaccharide biosynthesis</keyword>
<dbReference type="EMBL" id="JAOVZO020000003">
    <property type="protein sequence ID" value="MDC8012052.1"/>
    <property type="molecule type" value="Genomic_DNA"/>
</dbReference>
<dbReference type="GO" id="GO:0009103">
    <property type="term" value="P:lipopolysaccharide biosynthetic process"/>
    <property type="evidence" value="ECO:0007669"/>
    <property type="project" value="UniProtKB-UniRule"/>
</dbReference>
<dbReference type="CDD" id="cd01630">
    <property type="entry name" value="HAD_KDO-like"/>
    <property type="match status" value="1"/>
</dbReference>
<comment type="caution">
    <text evidence="13">The sequence shown here is derived from an EMBL/GenBank/DDBJ whole genome shotgun (WGS) entry which is preliminary data.</text>
</comment>
<feature type="binding site" evidence="12">
    <location>
        <position position="28"/>
    </location>
    <ligand>
        <name>substrate</name>
    </ligand>
</feature>
<evidence type="ECO:0000256" key="10">
    <source>
        <dbReference type="ARBA" id="ARBA00031051"/>
    </source>
</evidence>
<evidence type="ECO:0000256" key="12">
    <source>
        <dbReference type="PIRSR" id="PIRSR006118-2"/>
    </source>
</evidence>
<gene>
    <name evidence="13" type="ORF">OD750_005780</name>
</gene>
<dbReference type="GO" id="GO:0008781">
    <property type="term" value="F:N-acylneuraminate cytidylyltransferase activity"/>
    <property type="evidence" value="ECO:0007669"/>
    <property type="project" value="TreeGrafter"/>
</dbReference>
<evidence type="ECO:0000256" key="7">
    <source>
        <dbReference type="ARBA" id="ARBA00022723"/>
    </source>
</evidence>
<organism evidence="13 14">
    <name type="scientific">Tahibacter soli</name>
    <dbReference type="NCBI Taxonomy" id="2983605"/>
    <lineage>
        <taxon>Bacteria</taxon>
        <taxon>Pseudomonadati</taxon>
        <taxon>Pseudomonadota</taxon>
        <taxon>Gammaproteobacteria</taxon>
        <taxon>Lysobacterales</taxon>
        <taxon>Rhodanobacteraceae</taxon>
        <taxon>Tahibacter</taxon>
    </lineage>
</organism>
<dbReference type="Pfam" id="PF08282">
    <property type="entry name" value="Hydrolase_3"/>
    <property type="match status" value="1"/>
</dbReference>
<dbReference type="Gene3D" id="3.40.50.1000">
    <property type="entry name" value="HAD superfamily/HAD-like"/>
    <property type="match status" value="1"/>
</dbReference>
<evidence type="ECO:0000256" key="6">
    <source>
        <dbReference type="ARBA" id="ARBA00020092"/>
    </source>
</evidence>
<protein>
    <recommendedName>
        <fullName evidence="6 11">3-deoxy-D-manno-octulosonate 8-phosphate phosphatase KdsC</fullName>
        <ecNumber evidence="5 11">3.1.3.45</ecNumber>
    </recommendedName>
    <alternativeName>
        <fullName evidence="10 11">KDO 8-P phosphatase</fullName>
    </alternativeName>
</protein>